<keyword evidence="6" id="KW-0325">Glycoprotein</keyword>
<dbReference type="EMBL" id="JAGTXO010000002">
    <property type="protein sequence ID" value="KAG8469370.1"/>
    <property type="molecule type" value="Genomic_DNA"/>
</dbReference>
<comment type="caution">
    <text evidence="10">The sequence shown here is derived from an EMBL/GenBank/DDBJ whole genome shotgun (WGS) entry which is preliminary data.</text>
</comment>
<dbReference type="InterPro" id="IPR046791">
    <property type="entry name" value="Polycystin_dom"/>
</dbReference>
<feature type="transmembrane region" description="Helical" evidence="7">
    <location>
        <begin position="334"/>
        <end position="353"/>
    </location>
</feature>
<dbReference type="PANTHER" id="PTHR10877:SF183">
    <property type="entry name" value="AT14535P-RELATED"/>
    <property type="match status" value="1"/>
</dbReference>
<accession>A0A8J6CGQ3</accession>
<evidence type="ECO:0000256" key="5">
    <source>
        <dbReference type="ARBA" id="ARBA00023136"/>
    </source>
</evidence>
<dbReference type="Proteomes" id="UP000751190">
    <property type="component" value="Unassembled WGS sequence"/>
</dbReference>
<dbReference type="AlphaFoldDB" id="A0A8J6CGQ3"/>
<dbReference type="InterPro" id="IPR013122">
    <property type="entry name" value="PKD1_2_channel"/>
</dbReference>
<evidence type="ECO:0008006" key="12">
    <source>
        <dbReference type="Google" id="ProtNLM"/>
    </source>
</evidence>
<proteinExistence type="inferred from homology"/>
<evidence type="ECO:0000256" key="7">
    <source>
        <dbReference type="SAM" id="Phobius"/>
    </source>
</evidence>
<dbReference type="Gene3D" id="1.10.287.70">
    <property type="match status" value="1"/>
</dbReference>
<comment type="similarity">
    <text evidence="2">Belongs to the polycystin family.</text>
</comment>
<feature type="domain" description="Polycystin cation channel PKD1/PKD2" evidence="8">
    <location>
        <begin position="336"/>
        <end position="548"/>
    </location>
</feature>
<evidence type="ECO:0000259" key="8">
    <source>
        <dbReference type="Pfam" id="PF08016"/>
    </source>
</evidence>
<dbReference type="Pfam" id="PF20519">
    <property type="entry name" value="Polycystin_dom"/>
    <property type="match status" value="1"/>
</dbReference>
<feature type="transmembrane region" description="Helical" evidence="7">
    <location>
        <begin position="409"/>
        <end position="432"/>
    </location>
</feature>
<dbReference type="InterPro" id="IPR051223">
    <property type="entry name" value="Polycystin"/>
</dbReference>
<feature type="transmembrane region" description="Helical" evidence="7">
    <location>
        <begin position="516"/>
        <end position="541"/>
    </location>
</feature>
<dbReference type="InterPro" id="IPR003915">
    <property type="entry name" value="PKD_2"/>
</dbReference>
<evidence type="ECO:0000259" key="9">
    <source>
        <dbReference type="Pfam" id="PF20519"/>
    </source>
</evidence>
<dbReference type="PANTHER" id="PTHR10877">
    <property type="entry name" value="POLYCYSTIN FAMILY MEMBER"/>
    <property type="match status" value="1"/>
</dbReference>
<evidence type="ECO:0000256" key="2">
    <source>
        <dbReference type="ARBA" id="ARBA00007200"/>
    </source>
</evidence>
<dbReference type="GO" id="GO:0005509">
    <property type="term" value="F:calcium ion binding"/>
    <property type="evidence" value="ECO:0007669"/>
    <property type="project" value="InterPro"/>
</dbReference>
<dbReference type="OrthoDB" id="444119at2759"/>
<feature type="transmembrane region" description="Helical" evidence="7">
    <location>
        <begin position="444"/>
        <end position="475"/>
    </location>
</feature>
<keyword evidence="4 7" id="KW-1133">Transmembrane helix</keyword>
<feature type="domain" description="Polycystin" evidence="9">
    <location>
        <begin position="244"/>
        <end position="321"/>
    </location>
</feature>
<keyword evidence="5 7" id="KW-0472">Membrane</keyword>
<evidence type="ECO:0000313" key="10">
    <source>
        <dbReference type="EMBL" id="KAG8469370.1"/>
    </source>
</evidence>
<feature type="transmembrane region" description="Helical" evidence="7">
    <location>
        <begin position="365"/>
        <end position="389"/>
    </location>
</feature>
<dbReference type="Pfam" id="PF08016">
    <property type="entry name" value="PKD_channel"/>
    <property type="match status" value="1"/>
</dbReference>
<evidence type="ECO:0000256" key="3">
    <source>
        <dbReference type="ARBA" id="ARBA00022692"/>
    </source>
</evidence>
<comment type="subcellular location">
    <subcellularLocation>
        <location evidence="1">Membrane</location>
        <topology evidence="1">Multi-pass membrane protein</topology>
    </subcellularLocation>
</comment>
<sequence>MLRAARLAMFKGWERLEPRRAADAFTSIELRAVRRLTRTIRRLKTRRLTDELVKRATVLPIRYAIHLVHSQRRTLFYRELLLFSVFVITLLCLLLSHSPEIHECYETTAVLTEAFDLQLDGLDANSPFNEAKSPADFWAWLGDDLADAIFSADPRLGSLSMLQMRIVRELPAKHAFHTRDGVYEFDTQRHARGWASDAAGWETTCGGVDARGTPRHLLGSNLCLEHRRDWSFLRNTWLKPLGYADYGYGGYGKLLSTTDRAQFDEHVQFLSASELVDENVVAVALSLNVLNARSNLLSVVRILFEFSRTGNVMNSALVASVRGRVYDFDLRADVVRLLLAVVLYAAVMYYSAVMVRDWARSGARWLLDWFNLCELAILASTLCCAASYARFLQRHDHALQQQRWMSEDIAGVASAYHVILTMMAWTFLLCICKTFKYLRLDKSMMLLFDVLASASVDLASFLLIFVLVLLAFALVGHFAFGPALPLFHTPMEALITCMRLIIGDLEYEALRNANPVLAPIFFLAYALGAVLVLINVFIAILNEYYTEVKALARREATDFDAMTFANQQKALGRVSRAVTLSSLVGGELWSCVVRLGTARLRVHEAQAPLTLRPTQPVLVCAHAAARALAERDDAPLDARARAPRLRDGRRADDVSVARLIVSHDLTYWAREADTLELPSAGVVLRVDAVKTHGLLCQVASAECASSALHGGLVRPGARIVHSEYKSKLDEMLLVGLLAMARWRLIELDRKGAQVLNTQQLLEVVTNCMLGRARRSLYTPVGFLARHTSERQEKRDACRAMARRCERGETSDLDRLQVRTLVLPSIISIMDKYGFDDSHGEFAVRTAALHKPARTVQMVATLSVAAAQHHDGELPRAPLGGEVERKLDLLLEALVESRAEQRALRLQIERLEARVETRAGGSSAWADADDDESPSS</sequence>
<dbReference type="PRINTS" id="PR01433">
    <property type="entry name" value="POLYCYSTIN2"/>
</dbReference>
<gene>
    <name evidence="10" type="ORF">KFE25_005825</name>
</gene>
<evidence type="ECO:0000256" key="6">
    <source>
        <dbReference type="ARBA" id="ARBA00023180"/>
    </source>
</evidence>
<evidence type="ECO:0000256" key="1">
    <source>
        <dbReference type="ARBA" id="ARBA00004141"/>
    </source>
</evidence>
<dbReference type="GO" id="GO:0016020">
    <property type="term" value="C:membrane"/>
    <property type="evidence" value="ECO:0007669"/>
    <property type="project" value="UniProtKB-SubCell"/>
</dbReference>
<keyword evidence="3 7" id="KW-0812">Transmembrane</keyword>
<reference evidence="10" key="1">
    <citation type="submission" date="2021-05" db="EMBL/GenBank/DDBJ databases">
        <title>The genome of the haptophyte Pavlova lutheri (Diacronema luteri, Pavlovales) - a model for lipid biosynthesis in eukaryotic algae.</title>
        <authorList>
            <person name="Hulatt C.J."/>
            <person name="Posewitz M.C."/>
        </authorList>
    </citation>
    <scope>NUCLEOTIDE SEQUENCE</scope>
    <source>
        <strain evidence="10">NIVA-4/92</strain>
    </source>
</reference>
<evidence type="ECO:0000313" key="11">
    <source>
        <dbReference type="Proteomes" id="UP000751190"/>
    </source>
</evidence>
<keyword evidence="11" id="KW-1185">Reference proteome</keyword>
<evidence type="ECO:0000256" key="4">
    <source>
        <dbReference type="ARBA" id="ARBA00022989"/>
    </source>
</evidence>
<organism evidence="10 11">
    <name type="scientific">Diacronema lutheri</name>
    <name type="common">Unicellular marine alga</name>
    <name type="synonym">Monochrysis lutheri</name>
    <dbReference type="NCBI Taxonomy" id="2081491"/>
    <lineage>
        <taxon>Eukaryota</taxon>
        <taxon>Haptista</taxon>
        <taxon>Haptophyta</taxon>
        <taxon>Pavlovophyceae</taxon>
        <taxon>Pavlovales</taxon>
        <taxon>Pavlovaceae</taxon>
        <taxon>Diacronema</taxon>
    </lineage>
</organism>
<feature type="transmembrane region" description="Helical" evidence="7">
    <location>
        <begin position="80"/>
        <end position="98"/>
    </location>
</feature>
<protein>
    <recommendedName>
        <fullName evidence="12">Polycystin cation channel PKD1/PKD2 domain-containing protein</fullName>
    </recommendedName>
</protein>
<name>A0A8J6CGQ3_DIALT</name>